<proteinExistence type="predicted"/>
<accession>A0A8J7YAY0</accession>
<comment type="caution">
    <text evidence="1">The sequence shown here is derived from an EMBL/GenBank/DDBJ whole genome shotgun (WGS) entry which is preliminary data.</text>
</comment>
<name>A0A8J7YAY0_9EURY</name>
<dbReference type="AlphaFoldDB" id="A0A8J7YAY0"/>
<dbReference type="OrthoDB" id="303487at2157"/>
<keyword evidence="2" id="KW-1185">Reference proteome</keyword>
<evidence type="ECO:0000313" key="1">
    <source>
        <dbReference type="EMBL" id="MBV0924529.1"/>
    </source>
</evidence>
<dbReference type="Proteomes" id="UP000766550">
    <property type="component" value="Unassembled WGS sequence"/>
</dbReference>
<dbReference type="EMBL" id="JAHQXF010000002">
    <property type="protein sequence ID" value="MBV0924529.1"/>
    <property type="molecule type" value="Genomic_DNA"/>
</dbReference>
<gene>
    <name evidence="1" type="ORF">KTS45_09995</name>
</gene>
<dbReference type="RefSeq" id="WP_162319092.1">
    <property type="nucleotide sequence ID" value="NZ_JAHQXF010000002.1"/>
</dbReference>
<protein>
    <submittedName>
        <fullName evidence="1">Uncharacterized protein</fullName>
    </submittedName>
</protein>
<organism evidence="1 2">
    <name type="scientific">Haloarcula limicola</name>
    <dbReference type="NCBI Taxonomy" id="1429915"/>
    <lineage>
        <taxon>Archaea</taxon>
        <taxon>Methanobacteriati</taxon>
        <taxon>Methanobacteriota</taxon>
        <taxon>Stenosarchaea group</taxon>
        <taxon>Halobacteria</taxon>
        <taxon>Halobacteriales</taxon>
        <taxon>Haloarculaceae</taxon>
        <taxon>Haloarcula</taxon>
    </lineage>
</organism>
<reference evidence="1 2" key="1">
    <citation type="submission" date="2021-06" db="EMBL/GenBank/DDBJ databases">
        <title>New haloarchaea isolates fom saline soil.</title>
        <authorList>
            <person name="Duran-Viseras A."/>
            <person name="Sanchez-Porro C.S."/>
            <person name="Ventosa A."/>
        </authorList>
    </citation>
    <scope>NUCLEOTIDE SEQUENCE [LARGE SCALE GENOMIC DNA]</scope>
    <source>
        <strain evidence="1 2">JCM 183640</strain>
    </source>
</reference>
<sequence length="237" mass="26492">MKILVIDQCSGSKNYPEALHELTQEEVDSGPVEQLLERPDTAGIPANELYSGRQQQRINEAVEVLRSKGHKVDRKFVSAGFGLIDEREELPPYEITFSGMNHGEIDQRAERLQIAEEVCELLTETSDDPFDIIFFALGSDYYHAIDLDQTLASIPDSTLVILFNQEERAGGNDRVISISARTDDAKRYSTIVVALKGVYVKNFAQQVGREESISNIEKIREGCLATETTQSGFDEFA</sequence>
<evidence type="ECO:0000313" key="2">
    <source>
        <dbReference type="Proteomes" id="UP000766550"/>
    </source>
</evidence>